<protein>
    <submittedName>
        <fullName evidence="3">Uncharacterized protein</fullName>
    </submittedName>
</protein>
<feature type="transmembrane region" description="Helical" evidence="1">
    <location>
        <begin position="235"/>
        <end position="254"/>
    </location>
</feature>
<feature type="transmembrane region" description="Helical" evidence="1">
    <location>
        <begin position="176"/>
        <end position="197"/>
    </location>
</feature>
<organism evidence="3 4">
    <name type="scientific">Stentor coeruleus</name>
    <dbReference type="NCBI Taxonomy" id="5963"/>
    <lineage>
        <taxon>Eukaryota</taxon>
        <taxon>Sar</taxon>
        <taxon>Alveolata</taxon>
        <taxon>Ciliophora</taxon>
        <taxon>Postciliodesmatophora</taxon>
        <taxon>Heterotrichea</taxon>
        <taxon>Heterotrichida</taxon>
        <taxon>Stentoridae</taxon>
        <taxon>Stentor</taxon>
    </lineage>
</organism>
<dbReference type="EMBL" id="MPUH01000995">
    <property type="protein sequence ID" value="OMJ71387.1"/>
    <property type="molecule type" value="Genomic_DNA"/>
</dbReference>
<keyword evidence="1" id="KW-0812">Transmembrane</keyword>
<name>A0A1R2B3T3_9CILI</name>
<reference evidence="3 4" key="1">
    <citation type="submission" date="2016-11" db="EMBL/GenBank/DDBJ databases">
        <title>The macronuclear genome of Stentor coeruleus: a giant cell with tiny introns.</title>
        <authorList>
            <person name="Slabodnick M."/>
            <person name="Ruby J.G."/>
            <person name="Reiff S.B."/>
            <person name="Swart E.C."/>
            <person name="Gosai S."/>
            <person name="Prabakaran S."/>
            <person name="Witkowska E."/>
            <person name="Larue G.E."/>
            <person name="Fisher S."/>
            <person name="Freeman R.M."/>
            <person name="Gunawardena J."/>
            <person name="Chu W."/>
            <person name="Stover N.A."/>
            <person name="Gregory B.D."/>
            <person name="Nowacki M."/>
            <person name="Derisi J."/>
            <person name="Roy S.W."/>
            <person name="Marshall W.F."/>
            <person name="Sood P."/>
        </authorList>
    </citation>
    <scope>NUCLEOTIDE SEQUENCE [LARGE SCALE GENOMIC DNA]</scope>
    <source>
        <strain evidence="3">WM001</strain>
    </source>
</reference>
<feature type="transmembrane region" description="Helical" evidence="1">
    <location>
        <begin position="43"/>
        <end position="62"/>
    </location>
</feature>
<keyword evidence="1" id="KW-0472">Membrane</keyword>
<feature type="transmembrane region" description="Helical" evidence="1">
    <location>
        <begin position="13"/>
        <end position="31"/>
    </location>
</feature>
<keyword evidence="4" id="KW-1185">Reference proteome</keyword>
<feature type="transmembrane region" description="Helical" evidence="1">
    <location>
        <begin position="74"/>
        <end position="95"/>
    </location>
</feature>
<evidence type="ECO:0000313" key="4">
    <source>
        <dbReference type="Proteomes" id="UP000187209"/>
    </source>
</evidence>
<sequence length="272" mass="31618">MVIDNKSLLKLQIAKRICAGSVIVFMILASIQLETEKIRWEFVFSPLLISFLLIPPMAHMILENSYFHMQEYSKLITLFVIYNFTIVFIAFFILLAFRLENVIEENWVSVFVPIWYGLIIYLGYSFFLIPGMIDKTIGMYRQAIMLILWFVAVLLTTIFCVCYLETDFPTEPCIVLSPVIILGAINLIFWAIPVIRMKINPELPKFNPFGIEILWIGTVIPTVMITLLKIMVIDIIPYFVLFLPTFKLTVFSLVQQEKLYSAMKKEGYQYIS</sequence>
<feature type="transmembrane region" description="Helical" evidence="1">
    <location>
        <begin position="107"/>
        <end position="131"/>
    </location>
</feature>
<keyword evidence="1" id="KW-1133">Transmembrane helix</keyword>
<feature type="transmembrane region" description="Helical" evidence="1">
    <location>
        <begin position="143"/>
        <end position="164"/>
    </location>
</feature>
<accession>A0A1R2B3T3</accession>
<comment type="caution">
    <text evidence="3">The sequence shown here is derived from an EMBL/GenBank/DDBJ whole genome shotgun (WGS) entry which is preliminary data.</text>
</comment>
<evidence type="ECO:0000313" key="2">
    <source>
        <dbReference type="EMBL" id="OMJ71387.1"/>
    </source>
</evidence>
<proteinExistence type="predicted"/>
<dbReference type="Proteomes" id="UP000187209">
    <property type="component" value="Unassembled WGS sequence"/>
</dbReference>
<evidence type="ECO:0000313" key="3">
    <source>
        <dbReference type="EMBL" id="OMJ71406.1"/>
    </source>
</evidence>
<dbReference type="EMBL" id="MPUH01000993">
    <property type="protein sequence ID" value="OMJ71406.1"/>
    <property type="molecule type" value="Genomic_DNA"/>
</dbReference>
<gene>
    <name evidence="3" type="ORF">SteCoe_30397</name>
    <name evidence="2" type="ORF">SteCoe_30421</name>
</gene>
<evidence type="ECO:0000256" key="1">
    <source>
        <dbReference type="SAM" id="Phobius"/>
    </source>
</evidence>
<dbReference type="AlphaFoldDB" id="A0A1R2B3T3"/>
<feature type="transmembrane region" description="Helical" evidence="1">
    <location>
        <begin position="209"/>
        <end position="229"/>
    </location>
</feature>